<dbReference type="RefSeq" id="WP_064247227.1">
    <property type="nucleotide sequence ID" value="NZ_CAXURF020000001.1"/>
</dbReference>
<evidence type="ECO:0000313" key="1">
    <source>
        <dbReference type="EMBL" id="OAP94812.1"/>
    </source>
</evidence>
<proteinExistence type="predicted"/>
<organism evidence="1">
    <name type="scientific">Rhizobium leguminosarum</name>
    <dbReference type="NCBI Taxonomy" id="384"/>
    <lineage>
        <taxon>Bacteria</taxon>
        <taxon>Pseudomonadati</taxon>
        <taxon>Pseudomonadota</taxon>
        <taxon>Alphaproteobacteria</taxon>
        <taxon>Hyphomicrobiales</taxon>
        <taxon>Rhizobiaceae</taxon>
        <taxon>Rhizobium/Agrobacterium group</taxon>
        <taxon>Rhizobium</taxon>
    </lineage>
</organism>
<accession>A0A179BT01</accession>
<reference evidence="1" key="1">
    <citation type="submission" date="2016-04" db="EMBL/GenBank/DDBJ databases">
        <title>Fast-growing isolate from the root nodules of Vavilovia formosa.</title>
        <authorList>
            <person name="Kimeklis A."/>
            <person name="Safronova V."/>
            <person name="Belimov A."/>
            <person name="Andronov E."/>
        </authorList>
    </citation>
    <scope>NUCLEOTIDE SEQUENCE [LARGE SCALE GENOMIC DNA]</scope>
    <source>
        <strain evidence="1">Vaf-46</strain>
    </source>
</reference>
<protein>
    <submittedName>
        <fullName evidence="1">Uncharacterized protein</fullName>
    </submittedName>
</protein>
<comment type="caution">
    <text evidence="1">The sequence shown here is derived from an EMBL/GenBank/DDBJ whole genome shotgun (WGS) entry which is preliminary data.</text>
</comment>
<gene>
    <name evidence="1" type="ORF">A4U53_19595</name>
</gene>
<sequence length="179" mass="19475">MNSENSDFGQVAHASLGRQIHQRMATFGTLDLLYEAIELQSHGEVIAAKHLIERAIDAIEDGGRSEAEIIAEIADLPPVFAIDGWLHGRRHDVLDKFAMSLGWAAVWAGETFRASLEDGSFDLHVNAADGWRCTSGMPDVLVYGVGLTALHAHLKCENLAATVARLAPWYLKSTKGGRV</sequence>
<dbReference type="EMBL" id="LWBS01000154">
    <property type="protein sequence ID" value="OAP94812.1"/>
    <property type="molecule type" value="Genomic_DNA"/>
</dbReference>
<name>A0A179BT01_RHILE</name>
<dbReference type="AlphaFoldDB" id="A0A179BT01"/>